<dbReference type="AlphaFoldDB" id="A0A562UY17"/>
<dbReference type="EMBL" id="VLLL01000007">
    <property type="protein sequence ID" value="TWJ10496.1"/>
    <property type="molecule type" value="Genomic_DNA"/>
</dbReference>
<keyword evidence="2" id="KW-0472">Membrane</keyword>
<dbReference type="OrthoDB" id="467434at2"/>
<dbReference type="SUPFAM" id="SSF49265">
    <property type="entry name" value="Fibronectin type III"/>
    <property type="match status" value="1"/>
</dbReference>
<evidence type="ECO:0000256" key="2">
    <source>
        <dbReference type="SAM" id="Phobius"/>
    </source>
</evidence>
<feature type="region of interest" description="Disordered" evidence="1">
    <location>
        <begin position="1"/>
        <end position="102"/>
    </location>
</feature>
<evidence type="ECO:0000256" key="1">
    <source>
        <dbReference type="SAM" id="MobiDB-lite"/>
    </source>
</evidence>
<feature type="region of interest" description="Disordered" evidence="1">
    <location>
        <begin position="133"/>
        <end position="200"/>
    </location>
</feature>
<name>A0A562UY17_9ACTN</name>
<protein>
    <submittedName>
        <fullName evidence="3">Uncharacterized protein</fullName>
    </submittedName>
</protein>
<keyword evidence="2" id="KW-1133">Transmembrane helix</keyword>
<dbReference type="RefSeq" id="WP_147141076.1">
    <property type="nucleotide sequence ID" value="NZ_BAABIJ010000003.1"/>
</dbReference>
<feature type="transmembrane region" description="Helical" evidence="2">
    <location>
        <begin position="104"/>
        <end position="127"/>
    </location>
</feature>
<keyword evidence="4" id="KW-1185">Reference proteome</keyword>
<evidence type="ECO:0000313" key="3">
    <source>
        <dbReference type="EMBL" id="TWJ10496.1"/>
    </source>
</evidence>
<keyword evidence="2" id="KW-0812">Transmembrane</keyword>
<dbReference type="InterPro" id="IPR036116">
    <property type="entry name" value="FN3_sf"/>
</dbReference>
<gene>
    <name evidence="3" type="ORF">LX16_3913</name>
</gene>
<dbReference type="Proteomes" id="UP000321617">
    <property type="component" value="Unassembled WGS sequence"/>
</dbReference>
<proteinExistence type="predicted"/>
<reference evidence="3 4" key="1">
    <citation type="journal article" date="2013" name="Stand. Genomic Sci.">
        <title>Genomic Encyclopedia of Type Strains, Phase I: The one thousand microbial genomes (KMG-I) project.</title>
        <authorList>
            <person name="Kyrpides N.C."/>
            <person name="Woyke T."/>
            <person name="Eisen J.A."/>
            <person name="Garrity G."/>
            <person name="Lilburn T.G."/>
            <person name="Beck B.J."/>
            <person name="Whitman W.B."/>
            <person name="Hugenholtz P."/>
            <person name="Klenk H.P."/>
        </authorList>
    </citation>
    <scope>NUCLEOTIDE SEQUENCE [LARGE SCALE GENOMIC DNA]</scope>
    <source>
        <strain evidence="3 4">DSM 45044</strain>
    </source>
</reference>
<dbReference type="PRINTS" id="PR01217">
    <property type="entry name" value="PRICHEXTENSN"/>
</dbReference>
<sequence length="283" mass="29634">MRDQRPIDPFAPHDGSDDTQEHPIVPVAPRSPAPERIRGFWDPPSTTVPDPSPPEEPTAEPTPPPEPVFTTTPPGPVEDDPDHTRELPIVTATPPKPSRPRPRWLIPAALVLLVAAVTGGLVGLSAMGTPAPAAEPGPVATETPDSSPASGKPVPAGSTAEPTPPEGEDTPSSSAPESEVPEDDAGEPDDSAPESVTVPSHPTLFGAWWAGDGRYAAKWETPADDGGADILGYLVTDCSGNHLAGVDSYTFDVEVYRDSLDCMSVQAFNVAGLGQTAVFWIQR</sequence>
<feature type="compositionally biased region" description="Pro residues" evidence="1">
    <location>
        <begin position="50"/>
        <end position="67"/>
    </location>
</feature>
<organism evidence="3 4">
    <name type="scientific">Stackebrandtia albiflava</name>
    <dbReference type="NCBI Taxonomy" id="406432"/>
    <lineage>
        <taxon>Bacteria</taxon>
        <taxon>Bacillati</taxon>
        <taxon>Actinomycetota</taxon>
        <taxon>Actinomycetes</taxon>
        <taxon>Glycomycetales</taxon>
        <taxon>Glycomycetaceae</taxon>
        <taxon>Stackebrandtia</taxon>
    </lineage>
</organism>
<feature type="compositionally biased region" description="Acidic residues" evidence="1">
    <location>
        <begin position="179"/>
        <end position="192"/>
    </location>
</feature>
<accession>A0A562UY17</accession>
<evidence type="ECO:0000313" key="4">
    <source>
        <dbReference type="Proteomes" id="UP000321617"/>
    </source>
</evidence>
<comment type="caution">
    <text evidence="3">The sequence shown here is derived from an EMBL/GenBank/DDBJ whole genome shotgun (WGS) entry which is preliminary data.</text>
</comment>